<sequence>MIGDPKSIDDYHDEPKELFIGADLPTDEAKDIINLLKDFSDIFDWTYADMPGLDSTIVEHKITTGPLVTPT</sequence>
<name>A0ACB9S908_9MYRT</name>
<comment type="caution">
    <text evidence="1">The sequence shown here is derived from an EMBL/GenBank/DDBJ whole genome shotgun (WGS) entry which is preliminary data.</text>
</comment>
<evidence type="ECO:0000313" key="1">
    <source>
        <dbReference type="EMBL" id="KAI4387778.1"/>
    </source>
</evidence>
<accession>A0ACB9S908</accession>
<organism evidence="1 2">
    <name type="scientific">Melastoma candidum</name>
    <dbReference type="NCBI Taxonomy" id="119954"/>
    <lineage>
        <taxon>Eukaryota</taxon>
        <taxon>Viridiplantae</taxon>
        <taxon>Streptophyta</taxon>
        <taxon>Embryophyta</taxon>
        <taxon>Tracheophyta</taxon>
        <taxon>Spermatophyta</taxon>
        <taxon>Magnoliopsida</taxon>
        <taxon>eudicotyledons</taxon>
        <taxon>Gunneridae</taxon>
        <taxon>Pentapetalae</taxon>
        <taxon>rosids</taxon>
        <taxon>malvids</taxon>
        <taxon>Myrtales</taxon>
        <taxon>Melastomataceae</taxon>
        <taxon>Melastomatoideae</taxon>
        <taxon>Melastomateae</taxon>
        <taxon>Melastoma</taxon>
    </lineage>
</organism>
<proteinExistence type="predicted"/>
<keyword evidence="2" id="KW-1185">Reference proteome</keyword>
<gene>
    <name evidence="1" type="ORF">MLD38_000181</name>
</gene>
<dbReference type="EMBL" id="CM042880">
    <property type="protein sequence ID" value="KAI4387778.1"/>
    <property type="molecule type" value="Genomic_DNA"/>
</dbReference>
<dbReference type="Proteomes" id="UP001057402">
    <property type="component" value="Chromosome 1"/>
</dbReference>
<reference evidence="2" key="1">
    <citation type="journal article" date="2023" name="Front. Plant Sci.">
        <title>Chromosomal-level genome assembly of Melastoma candidum provides insights into trichome evolution.</title>
        <authorList>
            <person name="Zhong Y."/>
            <person name="Wu W."/>
            <person name="Sun C."/>
            <person name="Zou P."/>
            <person name="Liu Y."/>
            <person name="Dai S."/>
            <person name="Zhou R."/>
        </authorList>
    </citation>
    <scope>NUCLEOTIDE SEQUENCE [LARGE SCALE GENOMIC DNA]</scope>
</reference>
<protein>
    <submittedName>
        <fullName evidence="1">Uncharacterized protein</fullName>
    </submittedName>
</protein>
<evidence type="ECO:0000313" key="2">
    <source>
        <dbReference type="Proteomes" id="UP001057402"/>
    </source>
</evidence>